<proteinExistence type="predicted"/>
<sequence>MGSLWFTDNFQLARVSQVWLFVLLVAVTVKFNLLSDVRHGFRQNRSVETATSDFLNDVYSQFDQGNHVVSMMFDLPNTFDILNKNIISENVESDRVCKTEAAARATYDSLLPPGFCIRCMGMLFLSTTTEDPSLDCVSREVLEMGMYVFDYIIPFLYSISMVFIRWLYLDVIVSIWQISWH</sequence>
<keyword evidence="1" id="KW-1133">Transmembrane helix</keyword>
<reference evidence="2" key="1">
    <citation type="submission" date="2022-03" db="EMBL/GenBank/DDBJ databases">
        <authorList>
            <person name="Sayadi A."/>
        </authorList>
    </citation>
    <scope>NUCLEOTIDE SEQUENCE</scope>
</reference>
<organism evidence="2 3">
    <name type="scientific">Acanthoscelides obtectus</name>
    <name type="common">Bean weevil</name>
    <name type="synonym">Bruchus obtectus</name>
    <dbReference type="NCBI Taxonomy" id="200917"/>
    <lineage>
        <taxon>Eukaryota</taxon>
        <taxon>Metazoa</taxon>
        <taxon>Ecdysozoa</taxon>
        <taxon>Arthropoda</taxon>
        <taxon>Hexapoda</taxon>
        <taxon>Insecta</taxon>
        <taxon>Pterygota</taxon>
        <taxon>Neoptera</taxon>
        <taxon>Endopterygota</taxon>
        <taxon>Coleoptera</taxon>
        <taxon>Polyphaga</taxon>
        <taxon>Cucujiformia</taxon>
        <taxon>Chrysomeloidea</taxon>
        <taxon>Chrysomelidae</taxon>
        <taxon>Bruchinae</taxon>
        <taxon>Bruchini</taxon>
        <taxon>Acanthoscelides</taxon>
    </lineage>
</organism>
<feature type="transmembrane region" description="Helical" evidence="1">
    <location>
        <begin position="12"/>
        <end position="33"/>
    </location>
</feature>
<comment type="caution">
    <text evidence="2">The sequence shown here is derived from an EMBL/GenBank/DDBJ whole genome shotgun (WGS) entry which is preliminary data.</text>
</comment>
<keyword evidence="3" id="KW-1185">Reference proteome</keyword>
<dbReference type="AlphaFoldDB" id="A0A9P0JRG5"/>
<keyword evidence="1" id="KW-0472">Membrane</keyword>
<protein>
    <submittedName>
        <fullName evidence="2">Uncharacterized protein</fullName>
    </submittedName>
</protein>
<gene>
    <name evidence="2" type="ORF">ACAOBT_LOCUS2894</name>
</gene>
<evidence type="ECO:0000313" key="3">
    <source>
        <dbReference type="Proteomes" id="UP001152888"/>
    </source>
</evidence>
<accession>A0A9P0JRG5</accession>
<evidence type="ECO:0000256" key="1">
    <source>
        <dbReference type="SAM" id="Phobius"/>
    </source>
</evidence>
<feature type="transmembrane region" description="Helical" evidence="1">
    <location>
        <begin position="148"/>
        <end position="168"/>
    </location>
</feature>
<keyword evidence="1" id="KW-0812">Transmembrane</keyword>
<name>A0A9P0JRG5_ACAOB</name>
<evidence type="ECO:0000313" key="2">
    <source>
        <dbReference type="EMBL" id="CAH1958869.1"/>
    </source>
</evidence>
<dbReference type="EMBL" id="CAKOFQ010006679">
    <property type="protein sequence ID" value="CAH1958869.1"/>
    <property type="molecule type" value="Genomic_DNA"/>
</dbReference>
<dbReference type="Proteomes" id="UP001152888">
    <property type="component" value="Unassembled WGS sequence"/>
</dbReference>